<organism evidence="2 3">
    <name type="scientific">Bombilactobacillus folatiphilus</name>
    <dbReference type="NCBI Taxonomy" id="2923362"/>
    <lineage>
        <taxon>Bacteria</taxon>
        <taxon>Bacillati</taxon>
        <taxon>Bacillota</taxon>
        <taxon>Bacilli</taxon>
        <taxon>Lactobacillales</taxon>
        <taxon>Lactobacillaceae</taxon>
        <taxon>Bombilactobacillus</taxon>
    </lineage>
</organism>
<dbReference type="PIRSF" id="PIRSF037259">
    <property type="entry name" value="EcsB_ABC"/>
    <property type="match status" value="1"/>
</dbReference>
<feature type="transmembrane region" description="Helical" evidence="1">
    <location>
        <begin position="103"/>
        <end position="123"/>
    </location>
</feature>
<evidence type="ECO:0000256" key="1">
    <source>
        <dbReference type="SAM" id="Phobius"/>
    </source>
</evidence>
<sequence>MKDLWQSRLERHLKEQSKFLRLVFNEYFIIAIIFMIGALGFWYSKALTHLAPHTWWTQPVAIIVLIILALWFQVATLMQPADTTFLLPKEQELKQYLLHARNYSLILPLLGLCIGNFLLTPFWARGAGFQALDVLAVAVVTLVLEIGVINNRLASFYVTQRGQLLGESLVSLLVTLGITVYINRILGIVLAVILCLASFYQLSTLMNQRLLNWNYLVQQEQQRSYQIKRFYNLFTDVPGMSSKVRRYRFLDVFFKPISTKQTQTSLYLFARGFVRNTEYSSLFLRLTVLSLLLIAFLKNVWLITVIASLFLYLVEFQLIPLYKSYDTNVLFQIYPLTSVQKQHSFVQLLTVILVVQWFLDVLVLVLVYHLSSITFISGGLSLLVTICLLLYLPHQLQKIER</sequence>
<keyword evidence="1" id="KW-0812">Transmembrane</keyword>
<dbReference type="Pfam" id="PF05975">
    <property type="entry name" value="EcsB"/>
    <property type="match status" value="1"/>
</dbReference>
<feature type="transmembrane region" description="Helical" evidence="1">
    <location>
        <begin position="373"/>
        <end position="392"/>
    </location>
</feature>
<feature type="transmembrane region" description="Helical" evidence="1">
    <location>
        <begin position="129"/>
        <end position="148"/>
    </location>
</feature>
<accession>A0ABY4PB17</accession>
<dbReference type="InterPro" id="IPR010288">
    <property type="entry name" value="EcsB_ABC"/>
</dbReference>
<evidence type="ECO:0000313" key="3">
    <source>
        <dbReference type="Proteomes" id="UP000831495"/>
    </source>
</evidence>
<proteinExistence type="predicted"/>
<reference evidence="2" key="1">
    <citation type="journal article" date="2022" name="Int. J. Syst. Evol. Microbiol.">
        <title>Apilactobacillus apisilvae sp. nov., Nicolia spurrieriana gen. nov. sp. nov., Bombilactobacillus folatiphilus sp. nov. and Bombilactobacillus thymidiniphilus sp. nov., four new lactic acid bacterial isolates from stingless bees Tetragonula carbonaria and Austroplebeia australis.</title>
        <authorList>
            <person name="Oliphant S.A."/>
            <person name="Watson-Haigh N.S."/>
            <person name="Sumby K.M."/>
            <person name="Gardner J."/>
            <person name="Groom S."/>
            <person name="Jiranek V."/>
        </authorList>
    </citation>
    <scope>NUCLEOTIDE SEQUENCE</scope>
    <source>
        <strain evidence="2">SG4_D2</strain>
    </source>
</reference>
<dbReference type="Proteomes" id="UP000831495">
    <property type="component" value="Chromosome"/>
</dbReference>
<keyword evidence="1" id="KW-1133">Transmembrane helix</keyword>
<feature type="transmembrane region" description="Helical" evidence="1">
    <location>
        <begin position="345"/>
        <end position="367"/>
    </location>
</feature>
<name>A0ABY4PB17_9LACO</name>
<feature type="transmembrane region" description="Helical" evidence="1">
    <location>
        <begin position="55"/>
        <end position="72"/>
    </location>
</feature>
<protein>
    <submittedName>
        <fullName evidence="2">ABC transporter permease</fullName>
    </submittedName>
</protein>
<dbReference type="EMBL" id="CP093366">
    <property type="protein sequence ID" value="UQS82877.1"/>
    <property type="molecule type" value="Genomic_DNA"/>
</dbReference>
<keyword evidence="3" id="KW-1185">Reference proteome</keyword>
<feature type="transmembrane region" description="Helical" evidence="1">
    <location>
        <begin position="20"/>
        <end position="43"/>
    </location>
</feature>
<keyword evidence="1" id="KW-0472">Membrane</keyword>
<dbReference type="RefSeq" id="WP_249515141.1">
    <property type="nucleotide sequence ID" value="NZ_CP093366.1"/>
</dbReference>
<evidence type="ECO:0000313" key="2">
    <source>
        <dbReference type="EMBL" id="UQS82877.1"/>
    </source>
</evidence>
<feature type="transmembrane region" description="Helical" evidence="1">
    <location>
        <begin position="288"/>
        <end position="314"/>
    </location>
</feature>
<gene>
    <name evidence="2" type="ORF">MOO45_03050</name>
</gene>
<feature type="transmembrane region" description="Helical" evidence="1">
    <location>
        <begin position="169"/>
        <end position="200"/>
    </location>
</feature>